<dbReference type="PANTHER" id="PTHR37813:SF1">
    <property type="entry name" value="FELS-2 PROPHAGE PROTEIN"/>
    <property type="match status" value="1"/>
</dbReference>
<proteinExistence type="predicted"/>
<comment type="caution">
    <text evidence="4">The sequence shown here is derived from an EMBL/GenBank/DDBJ whole genome shotgun (WGS) entry which is preliminary data.</text>
</comment>
<dbReference type="NCBIfam" id="TIGR01760">
    <property type="entry name" value="tape_meas_TP901"/>
    <property type="match status" value="1"/>
</dbReference>
<gene>
    <name evidence="4" type="ORF">COO20_13290</name>
</gene>
<name>A0A2N3KSG5_9PROT</name>
<dbReference type="SUPFAM" id="SSF57997">
    <property type="entry name" value="Tropomyosin"/>
    <property type="match status" value="1"/>
</dbReference>
<dbReference type="InterPro" id="IPR010090">
    <property type="entry name" value="Phage_tape_meas"/>
</dbReference>
<organism evidence="4 5">
    <name type="scientific">Thalassospira marina</name>
    <dbReference type="NCBI Taxonomy" id="2048283"/>
    <lineage>
        <taxon>Bacteria</taxon>
        <taxon>Pseudomonadati</taxon>
        <taxon>Pseudomonadota</taxon>
        <taxon>Alphaproteobacteria</taxon>
        <taxon>Rhodospirillales</taxon>
        <taxon>Thalassospiraceae</taxon>
        <taxon>Thalassospira</taxon>
    </lineage>
</organism>
<evidence type="ECO:0000256" key="1">
    <source>
        <dbReference type="ARBA" id="ARBA00022612"/>
    </source>
</evidence>
<dbReference type="Proteomes" id="UP000233597">
    <property type="component" value="Unassembled WGS sequence"/>
</dbReference>
<evidence type="ECO:0000256" key="2">
    <source>
        <dbReference type="SAM" id="MobiDB-lite"/>
    </source>
</evidence>
<keyword evidence="1" id="KW-1188">Viral release from host cell</keyword>
<reference evidence="4 5" key="1">
    <citation type="submission" date="2017-09" db="EMBL/GenBank/DDBJ databases">
        <title>Biodiversity and function of Thalassospira species in the particle-attached aromatic-hydrocarbon-degrading consortia from the surface seawater of the South China Sea.</title>
        <authorList>
            <person name="Dong C."/>
            <person name="Liu R."/>
            <person name="Shao Z."/>
        </authorList>
    </citation>
    <scope>NUCLEOTIDE SEQUENCE [LARGE SCALE GENOMIC DNA]</scope>
    <source>
        <strain evidence="4 5">CSC1P2</strain>
    </source>
</reference>
<dbReference type="RefSeq" id="WP_101267292.1">
    <property type="nucleotide sequence ID" value="NZ_NWTK01000008.1"/>
</dbReference>
<evidence type="ECO:0000259" key="3">
    <source>
        <dbReference type="Pfam" id="PF10145"/>
    </source>
</evidence>
<evidence type="ECO:0000313" key="4">
    <source>
        <dbReference type="EMBL" id="PKR53508.1"/>
    </source>
</evidence>
<feature type="compositionally biased region" description="Polar residues" evidence="2">
    <location>
        <begin position="710"/>
        <end position="727"/>
    </location>
</feature>
<dbReference type="EMBL" id="NWTK01000008">
    <property type="protein sequence ID" value="PKR53508.1"/>
    <property type="molecule type" value="Genomic_DNA"/>
</dbReference>
<dbReference type="PANTHER" id="PTHR37813">
    <property type="entry name" value="FELS-2 PROPHAGE PROTEIN"/>
    <property type="match status" value="1"/>
</dbReference>
<feature type="region of interest" description="Disordered" evidence="2">
    <location>
        <begin position="665"/>
        <end position="727"/>
    </location>
</feature>
<dbReference type="AlphaFoldDB" id="A0A2N3KSG5"/>
<accession>A0A2N3KSG5</accession>
<evidence type="ECO:0000313" key="5">
    <source>
        <dbReference type="Proteomes" id="UP000233597"/>
    </source>
</evidence>
<dbReference type="OrthoDB" id="8019720at2"/>
<protein>
    <submittedName>
        <fullName evidence="4">Phage tail tape measure protein</fullName>
    </submittedName>
</protein>
<feature type="compositionally biased region" description="Gly residues" evidence="2">
    <location>
        <begin position="670"/>
        <end position="685"/>
    </location>
</feature>
<sequence>MTTLAVSIEVGAILKDGLKTAFSQAETASAALDREVGRLNQTAATMTGWREAKRQTADARGVWQDAERQAAALERQLAQTETPSKELRAELTRAKQRVDTTKTAWREAANQLRRFDGDMKAAGIETKSYAASLGKVETAVDRLTRKQKALGQAQNRADKARSDRSALGGEFIGAVASAGTLAFPIVQAIRFEAAMAGVKKAANLTKMETVALGQELRRALAEDNVPLDRIEAAGILEAAAQAGLARDELIGFTTDVAKAKIALDMTADQAGGTFAAWRSAMRLNQKEAVLMADAVNHLSNNSNAVAADLANVITRQGATAQTAGLARNEIAALSAFMLSAGQGPEMTATALKNLTGSMSAGIAATGRQKDAFEALGYSATDLAERMQEDAQGTILEFFQTLSEQDKTDQRSLLSMVVGEESLGVIAPLLTNLDGLRGSFRLVANEADYAGSMFEEYNSRTDETDMKVNNAWIAVNDLATVIGKSLTPTVGVAADAIAYGANAVSALVEDYPNLTAAITLTAAALVGFRVAKLAVRFAMVQTRLTLAETAVGYHRVTAAATIARARMSGWSFGGMISSVASLGGKMLWLARSPVKAVMGGLRMLKVAALTNPITAIPAILGFAAELAISHWDTLSKFVKTALEWMASALDAIPFIGAAWEFLFGDDEEDGSSGGAGPSSPGSGGGDFSDDASFESDAGFSGFDDVSDLSEPRSNGRQSPTVQSNQNVEINIYQQQGESAEQLAERVKQLLEQQRNDGALYDVE</sequence>
<feature type="domain" description="Phage tail tape measure protein" evidence="3">
    <location>
        <begin position="224"/>
        <end position="418"/>
    </location>
</feature>
<dbReference type="Pfam" id="PF10145">
    <property type="entry name" value="PhageMin_Tail"/>
    <property type="match status" value="1"/>
</dbReference>